<name>A0ABX0PQM3_9GAMM</name>
<sequence>MRQLLITLLITCIGTGDLVAGDRSTSRGVVTPMEDSASNVIDIVFDGEPGTRFVATLKIHREDGVEKHELAETVPSEHRYRGEALEASVRQLTEGSLTVEVRKGGNVSRSSSRGENSQLSLQVR</sequence>
<comment type="caution">
    <text evidence="2">The sequence shown here is derived from an EMBL/GenBank/DDBJ whole genome shotgun (WGS) entry which is preliminary data.</text>
</comment>
<evidence type="ECO:0000256" key="1">
    <source>
        <dbReference type="SAM" id="MobiDB-lite"/>
    </source>
</evidence>
<evidence type="ECO:0000313" key="2">
    <source>
        <dbReference type="EMBL" id="NIC05433.1"/>
    </source>
</evidence>
<keyword evidence="3" id="KW-1185">Reference proteome</keyword>
<dbReference type="EMBL" id="JAAQTO010000018">
    <property type="protein sequence ID" value="NIC05433.1"/>
    <property type="molecule type" value="Genomic_DNA"/>
</dbReference>
<accession>A0ABX0PQM3</accession>
<feature type="region of interest" description="Disordered" evidence="1">
    <location>
        <begin position="100"/>
        <end position="124"/>
    </location>
</feature>
<dbReference type="RefSeq" id="WP_167112968.1">
    <property type="nucleotide sequence ID" value="NZ_JAAQTO010000018.1"/>
</dbReference>
<feature type="compositionally biased region" description="Polar residues" evidence="1">
    <location>
        <begin position="107"/>
        <end position="124"/>
    </location>
</feature>
<organism evidence="2 3">
    <name type="scientific">Billgrantia bachuensis</name>
    <dbReference type="NCBI Taxonomy" id="2717286"/>
    <lineage>
        <taxon>Bacteria</taxon>
        <taxon>Pseudomonadati</taxon>
        <taxon>Pseudomonadota</taxon>
        <taxon>Gammaproteobacteria</taxon>
        <taxon>Oceanospirillales</taxon>
        <taxon>Halomonadaceae</taxon>
        <taxon>Billgrantia</taxon>
    </lineage>
</organism>
<dbReference type="Proteomes" id="UP001318321">
    <property type="component" value="Unassembled WGS sequence"/>
</dbReference>
<protein>
    <submittedName>
        <fullName evidence="2">Uncharacterized protein</fullName>
    </submittedName>
</protein>
<evidence type="ECO:0000313" key="3">
    <source>
        <dbReference type="Proteomes" id="UP001318321"/>
    </source>
</evidence>
<reference evidence="2 3" key="1">
    <citation type="submission" date="2020-03" db="EMBL/GenBank/DDBJ databases">
        <title>Identification of Halomonas strains.</title>
        <authorList>
            <person name="Xiao Z."/>
            <person name="Dong F."/>
            <person name="Wang Z."/>
            <person name="Zhao J.-Y."/>
        </authorList>
    </citation>
    <scope>NUCLEOTIDE SEQUENCE [LARGE SCALE GENOMIC DNA]</scope>
    <source>
        <strain evidence="2 3">DX6</strain>
    </source>
</reference>
<gene>
    <name evidence="2" type="ORF">HBJ55_08355</name>
</gene>
<proteinExistence type="predicted"/>